<dbReference type="Gene3D" id="2.30.30.40">
    <property type="entry name" value="SH3 Domains"/>
    <property type="match status" value="1"/>
</dbReference>
<keyword evidence="3" id="KW-0597">Phosphoprotein</keyword>
<dbReference type="Gene3D" id="3.40.50.2300">
    <property type="match status" value="1"/>
</dbReference>
<dbReference type="SMART" id="SM00260">
    <property type="entry name" value="CheW"/>
    <property type="match status" value="1"/>
</dbReference>
<dbReference type="PIRSF" id="PIRSF002867">
    <property type="entry name" value="CheV"/>
    <property type="match status" value="1"/>
</dbReference>
<dbReference type="PROSITE" id="PS50851">
    <property type="entry name" value="CHEW"/>
    <property type="match status" value="1"/>
</dbReference>
<dbReference type="InterPro" id="IPR036061">
    <property type="entry name" value="CheW-like_dom_sf"/>
</dbReference>
<evidence type="ECO:0000256" key="1">
    <source>
        <dbReference type="ARBA" id="ARBA00018672"/>
    </source>
</evidence>
<dbReference type="GO" id="GO:0006935">
    <property type="term" value="P:chemotaxis"/>
    <property type="evidence" value="ECO:0007669"/>
    <property type="project" value="InterPro"/>
</dbReference>
<dbReference type="Pfam" id="PF01584">
    <property type="entry name" value="CheW"/>
    <property type="match status" value="1"/>
</dbReference>
<evidence type="ECO:0000259" key="4">
    <source>
        <dbReference type="PROSITE" id="PS50110"/>
    </source>
</evidence>
<dbReference type="InterPro" id="IPR002545">
    <property type="entry name" value="CheW-lke_dom"/>
</dbReference>
<dbReference type="Pfam" id="PF00072">
    <property type="entry name" value="Response_reg"/>
    <property type="match status" value="1"/>
</dbReference>
<dbReference type="PROSITE" id="PS50110">
    <property type="entry name" value="RESPONSE_REGULATORY"/>
    <property type="match status" value="1"/>
</dbReference>
<feature type="domain" description="CheW-like" evidence="5">
    <location>
        <begin position="15"/>
        <end position="153"/>
    </location>
</feature>
<protein>
    <recommendedName>
        <fullName evidence="1">Stage 0 sporulation protein A homolog</fullName>
    </recommendedName>
</protein>
<gene>
    <name evidence="6" type="ORF">HMPREF9629_01258</name>
</gene>
<sequence length="301" mass="33862">MSTKKEILLETGTGEAEILEFRVGDGDYAINVIKIKEILEVDNISPVPKANASVIGLTMVRGTIIPLVDMKFVLTGEHTNKTRFTTLLCEFNQNQVAFCVDFVKGIQRVPWKNIQKPDAIIDDKSSLVIGNITFDNRIVMMLDFEKVVSDIAPATGINEERIEKIIKKDRSNLKVVLSDDSPLIRKVLFEALTKAGFSQLRFFNDGQQAWNYFEDLLERKGENFKDEVDILITDIEMPQMDGHTLTRKIKENPVLKTLPVVIFSSLITETLKHKGESVNADAQLSKPEIENLVDVVDKLVG</sequence>
<feature type="modified residue" description="4-aspartylphosphate" evidence="3">
    <location>
        <position position="234"/>
    </location>
</feature>
<comment type="function">
    <text evidence="2">May play the central regulatory role in sporulation. It may be an element of the effector pathway responsible for the activation of sporulation genes in response to nutritional stress. Spo0A may act in concert with spo0H (a sigma factor) to control the expression of some genes that are critical to the sporulation process.</text>
</comment>
<dbReference type="SUPFAM" id="SSF52172">
    <property type="entry name" value="CheY-like"/>
    <property type="match status" value="1"/>
</dbReference>
<feature type="domain" description="Response regulatory" evidence="4">
    <location>
        <begin position="174"/>
        <end position="301"/>
    </location>
</feature>
<dbReference type="Proteomes" id="UP000006437">
    <property type="component" value="Unassembled WGS sequence"/>
</dbReference>
<evidence type="ECO:0000313" key="6">
    <source>
        <dbReference type="EMBL" id="EHL16418.1"/>
    </source>
</evidence>
<dbReference type="BioCyc" id="EBAC796937-HMP:GMGH-1262-MONOMER"/>
<reference evidence="6 7" key="1">
    <citation type="submission" date="2011-08" db="EMBL/GenBank/DDBJ databases">
        <title>The Genome Sequence of Eubacteriaceae bacterium ACC19a.</title>
        <authorList>
            <consortium name="The Broad Institute Genome Sequencing Platform"/>
            <person name="Earl A."/>
            <person name="Ward D."/>
            <person name="Feldgarden M."/>
            <person name="Gevers D."/>
            <person name="Sizova M."/>
            <person name="Hazen A."/>
            <person name="Epstein S."/>
            <person name="Young S.K."/>
            <person name="Zeng Q."/>
            <person name="Gargeya S."/>
            <person name="Fitzgerald M."/>
            <person name="Haas B."/>
            <person name="Abouelleil A."/>
            <person name="Alvarado L."/>
            <person name="Arachchi H.M."/>
            <person name="Berlin A."/>
            <person name="Brown A."/>
            <person name="Chapman S.B."/>
            <person name="Chen Z."/>
            <person name="Dunbar C."/>
            <person name="Freedman E."/>
            <person name="Gearin G."/>
            <person name="Gellesch M."/>
            <person name="Goldberg J."/>
            <person name="Griggs A."/>
            <person name="Gujja S."/>
            <person name="Heiman D."/>
            <person name="Howarth C."/>
            <person name="Larson L."/>
            <person name="Lui A."/>
            <person name="MacDonald P.J.P."/>
            <person name="Montmayeur A."/>
            <person name="Murphy C."/>
            <person name="Neiman D."/>
            <person name="Pearson M."/>
            <person name="Priest M."/>
            <person name="Roberts A."/>
            <person name="Saif S."/>
            <person name="Shea T."/>
            <person name="Shenoy N."/>
            <person name="Sisk P."/>
            <person name="Stolte C."/>
            <person name="Sykes S."/>
            <person name="Wortman J."/>
            <person name="Nusbaum C."/>
            <person name="Birren B."/>
        </authorList>
    </citation>
    <scope>NUCLEOTIDE SEQUENCE [LARGE SCALE GENOMIC DNA]</scope>
    <source>
        <strain evidence="6 7">ACC19a</strain>
    </source>
</reference>
<dbReference type="PANTHER" id="PTHR47233:SF3">
    <property type="entry name" value="CHEMOTAXIS PROTEIN CHEV"/>
    <property type="match status" value="1"/>
</dbReference>
<organism evidence="6 7">
    <name type="scientific">Peptoanaerobacter stomatis</name>
    <dbReference type="NCBI Taxonomy" id="796937"/>
    <lineage>
        <taxon>Bacteria</taxon>
        <taxon>Bacillati</taxon>
        <taxon>Bacillota</taxon>
        <taxon>Clostridia</taxon>
        <taxon>Peptostreptococcales</taxon>
        <taxon>Filifactoraceae</taxon>
        <taxon>Peptoanaerobacter</taxon>
    </lineage>
</organism>
<evidence type="ECO:0000313" key="7">
    <source>
        <dbReference type="Proteomes" id="UP000006437"/>
    </source>
</evidence>
<proteinExistence type="predicted"/>
<dbReference type="RefSeq" id="WP_009525493.1">
    <property type="nucleotide sequence ID" value="NZ_JBQMYE010000040.1"/>
</dbReference>
<dbReference type="Gene3D" id="2.40.50.180">
    <property type="entry name" value="CheA-289, Domain 4"/>
    <property type="match status" value="1"/>
</dbReference>
<dbReference type="AlphaFoldDB" id="G9WYK7"/>
<dbReference type="InterPro" id="IPR011006">
    <property type="entry name" value="CheY-like_superfamily"/>
</dbReference>
<dbReference type="PATRIC" id="fig|796937.3.peg.451"/>
<dbReference type="SMART" id="SM00448">
    <property type="entry name" value="REC"/>
    <property type="match status" value="1"/>
</dbReference>
<comment type="caution">
    <text evidence="6">The sequence shown here is derived from an EMBL/GenBank/DDBJ whole genome shotgun (WGS) entry which is preliminary data.</text>
</comment>
<dbReference type="PANTHER" id="PTHR47233">
    <property type="entry name" value="CHEMOTAXIS PROTEIN CHEV"/>
    <property type="match status" value="1"/>
</dbReference>
<dbReference type="GO" id="GO:0000160">
    <property type="term" value="P:phosphorelay signal transduction system"/>
    <property type="evidence" value="ECO:0007669"/>
    <property type="project" value="InterPro"/>
</dbReference>
<evidence type="ECO:0000259" key="5">
    <source>
        <dbReference type="PROSITE" id="PS50851"/>
    </source>
</evidence>
<dbReference type="HOGENOM" id="CLU_048995_0_1_9"/>
<accession>G9WYK7</accession>
<evidence type="ECO:0000256" key="2">
    <source>
        <dbReference type="ARBA" id="ARBA00024867"/>
    </source>
</evidence>
<dbReference type="InterPro" id="IPR024181">
    <property type="entry name" value="Chemotax_regulator_CheV"/>
</dbReference>
<dbReference type="SUPFAM" id="SSF50341">
    <property type="entry name" value="CheW-like"/>
    <property type="match status" value="1"/>
</dbReference>
<name>G9WYK7_9FIRM</name>
<dbReference type="EMBL" id="AFZE01000003">
    <property type="protein sequence ID" value="EHL16418.1"/>
    <property type="molecule type" value="Genomic_DNA"/>
</dbReference>
<evidence type="ECO:0000256" key="3">
    <source>
        <dbReference type="PROSITE-ProRule" id="PRU00169"/>
    </source>
</evidence>
<dbReference type="InterPro" id="IPR001789">
    <property type="entry name" value="Sig_transdc_resp-reg_receiver"/>
</dbReference>